<name>A0A5C3NPH1_9APHY</name>
<feature type="region of interest" description="Disordered" evidence="1">
    <location>
        <begin position="480"/>
        <end position="537"/>
    </location>
</feature>
<feature type="region of interest" description="Disordered" evidence="1">
    <location>
        <begin position="427"/>
        <end position="450"/>
    </location>
</feature>
<evidence type="ECO:0000313" key="2">
    <source>
        <dbReference type="EMBL" id="TFK78218.1"/>
    </source>
</evidence>
<evidence type="ECO:0000256" key="1">
    <source>
        <dbReference type="SAM" id="MobiDB-lite"/>
    </source>
</evidence>
<feature type="compositionally biased region" description="Polar residues" evidence="1">
    <location>
        <begin position="509"/>
        <end position="518"/>
    </location>
</feature>
<reference evidence="2 3" key="1">
    <citation type="journal article" date="2019" name="Nat. Ecol. Evol.">
        <title>Megaphylogeny resolves global patterns of mushroom evolution.</title>
        <authorList>
            <person name="Varga T."/>
            <person name="Krizsan K."/>
            <person name="Foldi C."/>
            <person name="Dima B."/>
            <person name="Sanchez-Garcia M."/>
            <person name="Sanchez-Ramirez S."/>
            <person name="Szollosi G.J."/>
            <person name="Szarkandi J.G."/>
            <person name="Papp V."/>
            <person name="Albert L."/>
            <person name="Andreopoulos W."/>
            <person name="Angelini C."/>
            <person name="Antonin V."/>
            <person name="Barry K.W."/>
            <person name="Bougher N.L."/>
            <person name="Buchanan P."/>
            <person name="Buyck B."/>
            <person name="Bense V."/>
            <person name="Catcheside P."/>
            <person name="Chovatia M."/>
            <person name="Cooper J."/>
            <person name="Damon W."/>
            <person name="Desjardin D."/>
            <person name="Finy P."/>
            <person name="Geml J."/>
            <person name="Haridas S."/>
            <person name="Hughes K."/>
            <person name="Justo A."/>
            <person name="Karasinski D."/>
            <person name="Kautmanova I."/>
            <person name="Kiss B."/>
            <person name="Kocsube S."/>
            <person name="Kotiranta H."/>
            <person name="LaButti K.M."/>
            <person name="Lechner B.E."/>
            <person name="Liimatainen K."/>
            <person name="Lipzen A."/>
            <person name="Lukacs Z."/>
            <person name="Mihaltcheva S."/>
            <person name="Morgado L.N."/>
            <person name="Niskanen T."/>
            <person name="Noordeloos M.E."/>
            <person name="Ohm R.A."/>
            <person name="Ortiz-Santana B."/>
            <person name="Ovrebo C."/>
            <person name="Racz N."/>
            <person name="Riley R."/>
            <person name="Savchenko A."/>
            <person name="Shiryaev A."/>
            <person name="Soop K."/>
            <person name="Spirin V."/>
            <person name="Szebenyi C."/>
            <person name="Tomsovsky M."/>
            <person name="Tulloss R.E."/>
            <person name="Uehling J."/>
            <person name="Grigoriev I.V."/>
            <person name="Vagvolgyi C."/>
            <person name="Papp T."/>
            <person name="Martin F.M."/>
            <person name="Miettinen O."/>
            <person name="Hibbett D.S."/>
            <person name="Nagy L.G."/>
        </authorList>
    </citation>
    <scope>NUCLEOTIDE SEQUENCE [LARGE SCALE GENOMIC DNA]</scope>
    <source>
        <strain evidence="2 3">HHB13444</strain>
    </source>
</reference>
<sequence>MAWRGMEKSLDSEMVATAYTTSMNTNVLQHAAMCTTELTPEATRTCFQGIMSANIAHWGTDGHVYPMRSVHPCMWSGALIALMDVSSNDAAWSPLTLVAALKTAYSYIKPWNRQLHSDIPGARLLCVDFARIIRHYGHSALPLDSLNIAERIYQLDLRDVMEENPDLNLGNDVRQHGNFPYTSRFVDRLRANACIPVVESVYIGDVLKGLEGAIIEDKIERALFSLRCIIYCVPSRTGSDYKPDDPEYKAMQSHAACALEALFNLLSTSPSSARRCAFEIHNVLVALRMHGERAGLMSVELRQAIVRYWDSADEEIRWYLCDHEEWIQTLRREMDDSGQKLPAGVATTSGRASGPLIVAAQAAVCNDSLSVAAASTQIFRAQDAHVQTEIGPENGSSTPSASQQTTYIVTAVNPNDSVAITRGAADAHPPTELDANGRSDSAPPPPSIFTVAVDESADSHPGAVEDERGAQLAATEFSITAAPPFSDHTATMKEPAVSVPGTAEGDRGAQSQEKLATNGSSSAPSTPPPSPGGSGLP</sequence>
<protein>
    <submittedName>
        <fullName evidence="2">Uncharacterized protein</fullName>
    </submittedName>
</protein>
<accession>A0A5C3NPH1</accession>
<organism evidence="2 3">
    <name type="scientific">Polyporus arcularius HHB13444</name>
    <dbReference type="NCBI Taxonomy" id="1314778"/>
    <lineage>
        <taxon>Eukaryota</taxon>
        <taxon>Fungi</taxon>
        <taxon>Dikarya</taxon>
        <taxon>Basidiomycota</taxon>
        <taxon>Agaricomycotina</taxon>
        <taxon>Agaricomycetes</taxon>
        <taxon>Polyporales</taxon>
        <taxon>Polyporaceae</taxon>
        <taxon>Polyporus</taxon>
    </lineage>
</organism>
<gene>
    <name evidence="2" type="ORF">K466DRAFT_657176</name>
</gene>
<keyword evidence="3" id="KW-1185">Reference proteome</keyword>
<proteinExistence type="predicted"/>
<dbReference type="Proteomes" id="UP000308197">
    <property type="component" value="Unassembled WGS sequence"/>
</dbReference>
<evidence type="ECO:0000313" key="3">
    <source>
        <dbReference type="Proteomes" id="UP000308197"/>
    </source>
</evidence>
<dbReference type="InParanoid" id="A0A5C3NPH1"/>
<dbReference type="AlphaFoldDB" id="A0A5C3NPH1"/>
<dbReference type="EMBL" id="ML212698">
    <property type="protein sequence ID" value="TFK78218.1"/>
    <property type="molecule type" value="Genomic_DNA"/>
</dbReference>